<dbReference type="InterPro" id="IPR004045">
    <property type="entry name" value="Glutathione_S-Trfase_N"/>
</dbReference>
<dbReference type="InterPro" id="IPR010987">
    <property type="entry name" value="Glutathione-S-Trfase_C-like"/>
</dbReference>
<name>A0ABV8U6V2_9PROT</name>
<dbReference type="Pfam" id="PF13417">
    <property type="entry name" value="GST_N_3"/>
    <property type="match status" value="1"/>
</dbReference>
<dbReference type="EMBL" id="JBHSCR010000001">
    <property type="protein sequence ID" value="MFC4346369.1"/>
    <property type="molecule type" value="Genomic_DNA"/>
</dbReference>
<dbReference type="PROSITE" id="PS50405">
    <property type="entry name" value="GST_CTER"/>
    <property type="match status" value="1"/>
</dbReference>
<dbReference type="PANTHER" id="PTHR43968:SF6">
    <property type="entry name" value="GLUTATHIONE S-TRANSFERASE OMEGA"/>
    <property type="match status" value="1"/>
</dbReference>
<proteinExistence type="predicted"/>
<reference evidence="4" key="1">
    <citation type="journal article" date="2019" name="Int. J. Syst. Evol. Microbiol.">
        <title>The Global Catalogue of Microorganisms (GCM) 10K type strain sequencing project: providing services to taxonomists for standard genome sequencing and annotation.</title>
        <authorList>
            <consortium name="The Broad Institute Genomics Platform"/>
            <consortium name="The Broad Institute Genome Sequencing Center for Infectious Disease"/>
            <person name="Wu L."/>
            <person name="Ma J."/>
        </authorList>
    </citation>
    <scope>NUCLEOTIDE SEQUENCE [LARGE SCALE GENOMIC DNA]</scope>
    <source>
        <strain evidence="4">CGMCC 1.15304</strain>
    </source>
</reference>
<accession>A0ABV8U6V2</accession>
<dbReference type="InterPro" id="IPR050983">
    <property type="entry name" value="GST_Omega/HSP26"/>
</dbReference>
<dbReference type="InterPro" id="IPR036249">
    <property type="entry name" value="Thioredoxin-like_sf"/>
</dbReference>
<evidence type="ECO:0000313" key="3">
    <source>
        <dbReference type="EMBL" id="MFC4346369.1"/>
    </source>
</evidence>
<dbReference type="CDD" id="cd03196">
    <property type="entry name" value="GST_C_5"/>
    <property type="match status" value="1"/>
</dbReference>
<dbReference type="RefSeq" id="WP_156432029.1">
    <property type="nucleotide sequence ID" value="NZ_JBHSCR010000001.1"/>
</dbReference>
<dbReference type="PANTHER" id="PTHR43968">
    <property type="match status" value="1"/>
</dbReference>
<dbReference type="PROSITE" id="PS50404">
    <property type="entry name" value="GST_NTER"/>
    <property type="match status" value="1"/>
</dbReference>
<comment type="caution">
    <text evidence="3">The sequence shown here is derived from an EMBL/GenBank/DDBJ whole genome shotgun (WGS) entry which is preliminary data.</text>
</comment>
<dbReference type="Gene3D" id="3.40.30.10">
    <property type="entry name" value="Glutaredoxin"/>
    <property type="match status" value="1"/>
</dbReference>
<feature type="domain" description="GST C-terminal" evidence="2">
    <location>
        <begin position="86"/>
        <end position="208"/>
    </location>
</feature>
<sequence length="219" mass="24918">MPEERPILYSFRRCPYAMRARLALAQAGVAVKLREVVLRDKPAHMLEISPKGTVPVLQLQDGAVIDESLDVMLWALTQNDPDGWLTPEQGTLEGMLALIRENDGDFKHHLDRFKYATRYEDVDPLAHRQAAENFLEKLEARLAGHGWLFGSRASLADYAVLPFIRQFSGVDRSWFDAAPYPALRSWLRAFTESAFFKSVMKKHSQWQVGDAEADFPEQA</sequence>
<dbReference type="SUPFAM" id="SSF47616">
    <property type="entry name" value="GST C-terminal domain-like"/>
    <property type="match status" value="1"/>
</dbReference>
<dbReference type="InterPro" id="IPR036282">
    <property type="entry name" value="Glutathione-S-Trfase_C_sf"/>
</dbReference>
<dbReference type="Pfam" id="PF13410">
    <property type="entry name" value="GST_C_2"/>
    <property type="match status" value="1"/>
</dbReference>
<evidence type="ECO:0000259" key="2">
    <source>
        <dbReference type="PROSITE" id="PS50405"/>
    </source>
</evidence>
<dbReference type="CDD" id="cd03060">
    <property type="entry name" value="GST_N_Omega_like"/>
    <property type="match status" value="1"/>
</dbReference>
<dbReference type="Gene3D" id="1.20.1050.10">
    <property type="match status" value="1"/>
</dbReference>
<keyword evidence="4" id="KW-1185">Reference proteome</keyword>
<protein>
    <submittedName>
        <fullName evidence="3">Glutathione S-transferase</fullName>
    </submittedName>
</protein>
<dbReference type="Proteomes" id="UP001595776">
    <property type="component" value="Unassembled WGS sequence"/>
</dbReference>
<feature type="domain" description="GST N-terminal" evidence="1">
    <location>
        <begin position="4"/>
        <end position="83"/>
    </location>
</feature>
<organism evidence="3 4">
    <name type="scientific">Kordiimonas lipolytica</name>
    <dbReference type="NCBI Taxonomy" id="1662421"/>
    <lineage>
        <taxon>Bacteria</taxon>
        <taxon>Pseudomonadati</taxon>
        <taxon>Pseudomonadota</taxon>
        <taxon>Alphaproteobacteria</taxon>
        <taxon>Kordiimonadales</taxon>
        <taxon>Kordiimonadaceae</taxon>
        <taxon>Kordiimonas</taxon>
    </lineage>
</organism>
<evidence type="ECO:0000259" key="1">
    <source>
        <dbReference type="PROSITE" id="PS50404"/>
    </source>
</evidence>
<dbReference type="SFLD" id="SFLDS00019">
    <property type="entry name" value="Glutathione_Transferase_(cytos"/>
    <property type="match status" value="1"/>
</dbReference>
<dbReference type="SUPFAM" id="SSF52833">
    <property type="entry name" value="Thioredoxin-like"/>
    <property type="match status" value="1"/>
</dbReference>
<gene>
    <name evidence="3" type="ORF">ACFO5Q_00740</name>
</gene>
<dbReference type="InterPro" id="IPR040079">
    <property type="entry name" value="Glutathione_S-Trfase"/>
</dbReference>
<evidence type="ECO:0000313" key="4">
    <source>
        <dbReference type="Proteomes" id="UP001595776"/>
    </source>
</evidence>